<keyword evidence="1" id="KW-0349">Heme</keyword>
<keyword evidence="1" id="KW-0479">Metal-binding</keyword>
<gene>
    <name evidence="3" type="ORF">Dsin_011663</name>
</gene>
<dbReference type="AlphaFoldDB" id="A0AAE0AGJ7"/>
<dbReference type="GO" id="GO:0016705">
    <property type="term" value="F:oxidoreductase activity, acting on paired donors, with incorporation or reduction of molecular oxygen"/>
    <property type="evidence" value="ECO:0007669"/>
    <property type="project" value="InterPro"/>
</dbReference>
<dbReference type="InterPro" id="IPR001128">
    <property type="entry name" value="Cyt_P450"/>
</dbReference>
<name>A0AAE0AGJ7_9ROSI</name>
<dbReference type="Gene3D" id="1.10.630.10">
    <property type="entry name" value="Cytochrome P450"/>
    <property type="match status" value="1"/>
</dbReference>
<dbReference type="InterPro" id="IPR002401">
    <property type="entry name" value="Cyt_P450_E_grp-I"/>
</dbReference>
<comment type="cofactor">
    <cofactor evidence="1">
        <name>heme</name>
        <dbReference type="ChEBI" id="CHEBI:30413"/>
    </cofactor>
</comment>
<dbReference type="GO" id="GO:0005506">
    <property type="term" value="F:iron ion binding"/>
    <property type="evidence" value="ECO:0007669"/>
    <property type="project" value="InterPro"/>
</dbReference>
<organism evidence="3 4">
    <name type="scientific">Dipteronia sinensis</name>
    <dbReference type="NCBI Taxonomy" id="43782"/>
    <lineage>
        <taxon>Eukaryota</taxon>
        <taxon>Viridiplantae</taxon>
        <taxon>Streptophyta</taxon>
        <taxon>Embryophyta</taxon>
        <taxon>Tracheophyta</taxon>
        <taxon>Spermatophyta</taxon>
        <taxon>Magnoliopsida</taxon>
        <taxon>eudicotyledons</taxon>
        <taxon>Gunneridae</taxon>
        <taxon>Pentapetalae</taxon>
        <taxon>rosids</taxon>
        <taxon>malvids</taxon>
        <taxon>Sapindales</taxon>
        <taxon>Sapindaceae</taxon>
        <taxon>Hippocastanoideae</taxon>
        <taxon>Acereae</taxon>
        <taxon>Dipteronia</taxon>
    </lineage>
</organism>
<dbReference type="GO" id="GO:0006355">
    <property type="term" value="P:regulation of DNA-templated transcription"/>
    <property type="evidence" value="ECO:0007669"/>
    <property type="project" value="InterPro"/>
</dbReference>
<dbReference type="PRINTS" id="PR00385">
    <property type="entry name" value="P450"/>
</dbReference>
<evidence type="ECO:0000256" key="2">
    <source>
        <dbReference type="SAM" id="MobiDB-lite"/>
    </source>
</evidence>
<dbReference type="Pfam" id="PF00067">
    <property type="entry name" value="p450"/>
    <property type="match status" value="1"/>
</dbReference>
<evidence type="ECO:0008006" key="5">
    <source>
        <dbReference type="Google" id="ProtNLM"/>
    </source>
</evidence>
<dbReference type="PANTHER" id="PTHR24281">
    <property type="entry name" value="STEROID 21-HYDROXYLASE-RELATED"/>
    <property type="match status" value="1"/>
</dbReference>
<protein>
    <recommendedName>
        <fullName evidence="5">Cytochrome P450</fullName>
    </recommendedName>
</protein>
<dbReference type="GO" id="GO:0004497">
    <property type="term" value="F:monooxygenase activity"/>
    <property type="evidence" value="ECO:0007669"/>
    <property type="project" value="InterPro"/>
</dbReference>
<dbReference type="InterPro" id="IPR036093">
    <property type="entry name" value="NAC_dom_sf"/>
</dbReference>
<evidence type="ECO:0000313" key="3">
    <source>
        <dbReference type="EMBL" id="KAK3217693.1"/>
    </source>
</evidence>
<dbReference type="PRINTS" id="PR00463">
    <property type="entry name" value="EP450I"/>
</dbReference>
<feature type="binding site" description="axial binding residue" evidence="1">
    <location>
        <position position="133"/>
    </location>
    <ligand>
        <name>heme</name>
        <dbReference type="ChEBI" id="CHEBI:30413"/>
    </ligand>
    <ligandPart>
        <name>Fe</name>
        <dbReference type="ChEBI" id="CHEBI:18248"/>
    </ligandPart>
</feature>
<dbReference type="GO" id="GO:0020037">
    <property type="term" value="F:heme binding"/>
    <property type="evidence" value="ECO:0007669"/>
    <property type="project" value="InterPro"/>
</dbReference>
<dbReference type="InterPro" id="IPR036396">
    <property type="entry name" value="Cyt_P450_sf"/>
</dbReference>
<keyword evidence="1" id="KW-0408">Iron</keyword>
<evidence type="ECO:0000313" key="4">
    <source>
        <dbReference type="Proteomes" id="UP001281410"/>
    </source>
</evidence>
<dbReference type="GO" id="GO:0003677">
    <property type="term" value="F:DNA binding"/>
    <property type="evidence" value="ECO:0007669"/>
    <property type="project" value="InterPro"/>
</dbReference>
<dbReference type="SUPFAM" id="SSF48264">
    <property type="entry name" value="Cytochrome P450"/>
    <property type="match status" value="1"/>
</dbReference>
<evidence type="ECO:0000256" key="1">
    <source>
        <dbReference type="PIRSR" id="PIRSR602401-1"/>
    </source>
</evidence>
<dbReference type="Proteomes" id="UP001281410">
    <property type="component" value="Unassembled WGS sequence"/>
</dbReference>
<dbReference type="EMBL" id="JANJYJ010000004">
    <property type="protein sequence ID" value="KAK3217693.1"/>
    <property type="molecule type" value="Genomic_DNA"/>
</dbReference>
<keyword evidence="4" id="KW-1185">Reference proteome</keyword>
<proteinExistence type="predicted"/>
<accession>A0AAE0AGJ7</accession>
<reference evidence="3" key="1">
    <citation type="journal article" date="2023" name="Plant J.">
        <title>Genome sequences and population genomics provide insights into the demographic history, inbreeding, and mutation load of two 'living fossil' tree species of Dipteronia.</title>
        <authorList>
            <person name="Feng Y."/>
            <person name="Comes H.P."/>
            <person name="Chen J."/>
            <person name="Zhu S."/>
            <person name="Lu R."/>
            <person name="Zhang X."/>
            <person name="Li P."/>
            <person name="Qiu J."/>
            <person name="Olsen K.M."/>
            <person name="Qiu Y."/>
        </authorList>
    </citation>
    <scope>NUCLEOTIDE SEQUENCE</scope>
    <source>
        <strain evidence="3">NBL</strain>
    </source>
</reference>
<feature type="region of interest" description="Disordered" evidence="2">
    <location>
        <begin position="215"/>
        <end position="234"/>
    </location>
</feature>
<sequence>MQSAMAELINRPEIFKKLREEINSVVGSNQLVKESDVPNLPYLLTFLKETLRLHPPGPMLRRTATVDSKINGYDTKVGTKMFVNCYAIMRDPNVWKDPEKFMPGRFLDCCVRVMDFKGHDFDYLPFESGRRACFGAPHTAYVIPATMAALVQCFDWKLEGGDKAGIDILSGYTVGYWFDPMDQELIFDFLYNKVHGNLLPSPNPVIECDVYGDGRHGSDSSKSAKKTPSTFSQD</sequence>
<comment type="caution">
    <text evidence="3">The sequence shown here is derived from an EMBL/GenBank/DDBJ whole genome shotgun (WGS) entry which is preliminary data.</text>
</comment>
<dbReference type="SUPFAM" id="SSF101941">
    <property type="entry name" value="NAC domain"/>
    <property type="match status" value="1"/>
</dbReference>